<proteinExistence type="predicted"/>
<dbReference type="RefSeq" id="WP_145908681.1">
    <property type="nucleotide sequence ID" value="NZ_BAAAMZ010000002.1"/>
</dbReference>
<sequence>MTLIGVTAMAAVCGAAVCPAVASPEPEPAQQSSQPASIAMSGTVSDARAEKVSGGVITLPTSLSAVARARIEVDGTLVGRTDGAGRFAFDYPDAGGKAVTVTVSAPGFGRYQVAGVTPARTGDALTVLLTGKAQSMTEQGVAQQAPPDRAAAVTSATASGSCGGYSSNTTPPSTITVMEYGAHDRTGAPVTGTEIGVVPVPFESYVQHVLPSEWIPSWAPDSLKAGAMAAKTYAWYWVNNSRGGIYNGTCYNVNDSTEYQVYNPTVSDPATDAAVAATWNTVMTQNGSIFEASYLNDLTDSTSEACGAGASSSRQTLSQWGSQACAAAGYSWQSILSTYYPGVSFSGASNLGTVSMDAAGDHVAFVDTSGNVTNDYVLNGAWQAPSGIGGQARSDSPVVFDAKADHAFFVDGNGNVVNDWVSNGAWQAASKIGGQARAGSPVVTNAAGTMVAFVDSSGNVVNDWSDSTGWHGPAPVGGQARSDSGLALDANGDHLFFVDTSGNVANDYVLNGAWQEATVAGQARAGSAIATDAAGDHVVFVDGSGSIANDWVSNGTWQGPSAIGGQARSDTALALNATGDHLYFVDANGQVANDYVLNGAWQEATIGGQARAGSGIATDAAGDHVVFVDGSGKINNDWVADGAWQGPTTIGGTSR</sequence>
<evidence type="ECO:0000313" key="4">
    <source>
        <dbReference type="Proteomes" id="UP000317940"/>
    </source>
</evidence>
<feature type="signal peptide" evidence="1">
    <location>
        <begin position="1"/>
        <end position="22"/>
    </location>
</feature>
<dbReference type="SUPFAM" id="SSF89372">
    <property type="entry name" value="Fucose-specific lectin"/>
    <property type="match status" value="1"/>
</dbReference>
<dbReference type="InterPro" id="IPR013693">
    <property type="entry name" value="SpoIID/LytB_N"/>
</dbReference>
<evidence type="ECO:0000259" key="2">
    <source>
        <dbReference type="Pfam" id="PF08486"/>
    </source>
</evidence>
<evidence type="ECO:0000313" key="3">
    <source>
        <dbReference type="EMBL" id="TWF91026.1"/>
    </source>
</evidence>
<organism evidence="3 4">
    <name type="scientific">Kitasatospora viridis</name>
    <dbReference type="NCBI Taxonomy" id="281105"/>
    <lineage>
        <taxon>Bacteria</taxon>
        <taxon>Bacillati</taxon>
        <taxon>Actinomycetota</taxon>
        <taxon>Actinomycetes</taxon>
        <taxon>Kitasatosporales</taxon>
        <taxon>Streptomycetaceae</taxon>
        <taxon>Kitasatospora</taxon>
    </lineage>
</organism>
<keyword evidence="1" id="KW-0732">Signal</keyword>
<dbReference type="Gene3D" id="2.120.10.70">
    <property type="entry name" value="Fucose-specific lectin"/>
    <property type="match status" value="2"/>
</dbReference>
<dbReference type="Proteomes" id="UP000317940">
    <property type="component" value="Unassembled WGS sequence"/>
</dbReference>
<dbReference type="AlphaFoldDB" id="A0A561TV82"/>
<evidence type="ECO:0000256" key="1">
    <source>
        <dbReference type="SAM" id="SignalP"/>
    </source>
</evidence>
<protein>
    <submittedName>
        <fullName evidence="3">SpoIID/LytB domain protein</fullName>
    </submittedName>
</protein>
<dbReference type="EMBL" id="VIWT01000002">
    <property type="protein sequence ID" value="TWF91026.1"/>
    <property type="molecule type" value="Genomic_DNA"/>
</dbReference>
<dbReference type="OrthoDB" id="2677885at2"/>
<feature type="chain" id="PRO_5022122202" evidence="1">
    <location>
        <begin position="23"/>
        <end position="655"/>
    </location>
</feature>
<reference evidence="3 4" key="1">
    <citation type="submission" date="2019-06" db="EMBL/GenBank/DDBJ databases">
        <title>Sequencing the genomes of 1000 actinobacteria strains.</title>
        <authorList>
            <person name="Klenk H.-P."/>
        </authorList>
    </citation>
    <scope>NUCLEOTIDE SEQUENCE [LARGE SCALE GENOMIC DNA]</scope>
    <source>
        <strain evidence="3 4">DSM 44826</strain>
    </source>
</reference>
<gene>
    <name evidence="3" type="ORF">FHX73_12138</name>
</gene>
<keyword evidence="4" id="KW-1185">Reference proteome</keyword>
<dbReference type="Pfam" id="PF08486">
    <property type="entry name" value="SpoIID"/>
    <property type="match status" value="1"/>
</dbReference>
<comment type="caution">
    <text evidence="3">The sequence shown here is derived from an EMBL/GenBank/DDBJ whole genome shotgun (WGS) entry which is preliminary data.</text>
</comment>
<accession>A0A561TV82</accession>
<name>A0A561TV82_9ACTN</name>
<feature type="domain" description="Sporulation stage II protein D amidase enhancer LytB N-terminal" evidence="2">
    <location>
        <begin position="197"/>
        <end position="284"/>
    </location>
</feature>